<evidence type="ECO:0000256" key="6">
    <source>
        <dbReference type="ARBA" id="ARBA00022989"/>
    </source>
</evidence>
<dbReference type="GO" id="GO:0009425">
    <property type="term" value="C:bacterial-type flagellum basal body"/>
    <property type="evidence" value="ECO:0007669"/>
    <property type="project" value="UniProtKB-SubCell"/>
</dbReference>
<dbReference type="OrthoDB" id="9779817at2"/>
<evidence type="ECO:0000256" key="3">
    <source>
        <dbReference type="ARBA" id="ARBA00021717"/>
    </source>
</evidence>
<feature type="transmembrane region" description="Helical" evidence="10">
    <location>
        <begin position="127"/>
        <end position="146"/>
    </location>
</feature>
<dbReference type="GO" id="GO:0044780">
    <property type="term" value="P:bacterial-type flagellum assembly"/>
    <property type="evidence" value="ECO:0007669"/>
    <property type="project" value="UniProtKB-UniRule"/>
</dbReference>
<comment type="similarity">
    <text evidence="2 10">Belongs to the FliR/MopE/SpaR family.</text>
</comment>
<dbReference type="PRINTS" id="PR00953">
    <property type="entry name" value="TYPE3IMRPROT"/>
</dbReference>
<keyword evidence="11" id="KW-0966">Cell projection</keyword>
<evidence type="ECO:0000256" key="8">
    <source>
        <dbReference type="ARBA" id="ARBA00023143"/>
    </source>
</evidence>
<dbReference type="GO" id="GO:0006605">
    <property type="term" value="P:protein targeting"/>
    <property type="evidence" value="ECO:0007669"/>
    <property type="project" value="UniProtKB-UniRule"/>
</dbReference>
<reference evidence="12" key="1">
    <citation type="submission" date="2016-08" db="EMBL/GenBank/DDBJ databases">
        <authorList>
            <person name="Varghese N."/>
            <person name="Submissions Spin"/>
        </authorList>
    </citation>
    <scope>NUCLEOTIDE SEQUENCE [LARGE SCALE GENOMIC DNA]</scope>
    <source>
        <strain evidence="12">HAMBI 2975</strain>
    </source>
</reference>
<evidence type="ECO:0000256" key="7">
    <source>
        <dbReference type="ARBA" id="ARBA00023136"/>
    </source>
</evidence>
<evidence type="ECO:0000313" key="12">
    <source>
        <dbReference type="Proteomes" id="UP000199101"/>
    </source>
</evidence>
<dbReference type="AlphaFoldDB" id="A0A1C3USH4"/>
<feature type="transmembrane region" description="Helical" evidence="10">
    <location>
        <begin position="67"/>
        <end position="84"/>
    </location>
</feature>
<evidence type="ECO:0000256" key="2">
    <source>
        <dbReference type="ARBA" id="ARBA00009772"/>
    </source>
</evidence>
<keyword evidence="6 10" id="KW-1133">Transmembrane helix</keyword>
<keyword evidence="4 10" id="KW-1003">Cell membrane</keyword>
<feature type="transmembrane region" description="Helical" evidence="10">
    <location>
        <begin position="6"/>
        <end position="26"/>
    </location>
</feature>
<dbReference type="InterPro" id="IPR002010">
    <property type="entry name" value="T3SS_IM_R"/>
</dbReference>
<feature type="transmembrane region" description="Helical" evidence="10">
    <location>
        <begin position="38"/>
        <end position="55"/>
    </location>
</feature>
<keyword evidence="12" id="KW-1185">Reference proteome</keyword>
<dbReference type="EMBL" id="FMAG01000002">
    <property type="protein sequence ID" value="SCB18405.1"/>
    <property type="molecule type" value="Genomic_DNA"/>
</dbReference>
<keyword evidence="11" id="KW-0969">Cilium</keyword>
<dbReference type="GO" id="GO:0005886">
    <property type="term" value="C:plasma membrane"/>
    <property type="evidence" value="ECO:0007669"/>
    <property type="project" value="UniProtKB-SubCell"/>
</dbReference>
<evidence type="ECO:0000256" key="1">
    <source>
        <dbReference type="ARBA" id="ARBA00002578"/>
    </source>
</evidence>
<dbReference type="RefSeq" id="WP_092709159.1">
    <property type="nucleotide sequence ID" value="NZ_FMAG01000002.1"/>
</dbReference>
<sequence length="250" mass="27350">MISDPQGTILALFVAFCRIGGCMMVLPGFSSGRVPPQIRLLLSAALTMAVLPLLWNTIYPQVSKGDANYIGLIFTETVIGLMYGMMARIYTLGLQFTGTVISMMIGFNAPGGADIIEESNETSLTSLVSFCGLMILFIMDFHHYVLQALVDSYSVIPFGGHIEPRAALISITDTLETTFFIMLRLASPFVLYGLMFQISIGFINKLAPQIPIYFISTPYLLMGGLFMLYLSIAALVSQFSSAFLTVFNGH</sequence>
<evidence type="ECO:0000313" key="11">
    <source>
        <dbReference type="EMBL" id="SCB18405.1"/>
    </source>
</evidence>
<feature type="transmembrane region" description="Helical" evidence="10">
    <location>
        <begin position="89"/>
        <end position="107"/>
    </location>
</feature>
<comment type="function">
    <text evidence="1 10">Role in flagellar biosynthesis.</text>
</comment>
<organism evidence="11 12">
    <name type="scientific">Rhizobium multihospitium</name>
    <dbReference type="NCBI Taxonomy" id="410764"/>
    <lineage>
        <taxon>Bacteria</taxon>
        <taxon>Pseudomonadati</taxon>
        <taxon>Pseudomonadota</taxon>
        <taxon>Alphaproteobacteria</taxon>
        <taxon>Hyphomicrobiales</taxon>
        <taxon>Rhizobiaceae</taxon>
        <taxon>Rhizobium/Agrobacterium group</taxon>
        <taxon>Rhizobium</taxon>
    </lineage>
</organism>
<dbReference type="NCBIfam" id="TIGR01400">
    <property type="entry name" value="fliR"/>
    <property type="match status" value="1"/>
</dbReference>
<keyword evidence="11" id="KW-0282">Flagellum</keyword>
<keyword evidence="7 10" id="KW-0472">Membrane</keyword>
<protein>
    <recommendedName>
        <fullName evidence="3 9">Flagellar biosynthetic protein FliR</fullName>
    </recommendedName>
</protein>
<feature type="transmembrane region" description="Helical" evidence="10">
    <location>
        <begin position="189"/>
        <end position="207"/>
    </location>
</feature>
<feature type="transmembrane region" description="Helical" evidence="10">
    <location>
        <begin position="219"/>
        <end position="247"/>
    </location>
</feature>
<evidence type="ECO:0000256" key="5">
    <source>
        <dbReference type="ARBA" id="ARBA00022692"/>
    </source>
</evidence>
<evidence type="ECO:0000256" key="4">
    <source>
        <dbReference type="ARBA" id="ARBA00022475"/>
    </source>
</evidence>
<comment type="subcellular location">
    <subcellularLocation>
        <location evidence="10">Cell membrane</location>
        <topology evidence="10">Multi-pass membrane protein</topology>
    </subcellularLocation>
    <subcellularLocation>
        <location evidence="10">Bacterial flagellum basal body</location>
    </subcellularLocation>
</comment>
<dbReference type="PANTHER" id="PTHR30065:SF1">
    <property type="entry name" value="SURFACE PRESENTATION OF ANTIGENS PROTEIN SPAR"/>
    <property type="match status" value="1"/>
</dbReference>
<dbReference type="PANTHER" id="PTHR30065">
    <property type="entry name" value="FLAGELLAR BIOSYNTHETIC PROTEIN FLIR"/>
    <property type="match status" value="1"/>
</dbReference>
<dbReference type="STRING" id="410764.GA0061103_2564"/>
<evidence type="ECO:0000256" key="9">
    <source>
        <dbReference type="NCBIfam" id="TIGR01400"/>
    </source>
</evidence>
<evidence type="ECO:0000256" key="10">
    <source>
        <dbReference type="RuleBase" id="RU362071"/>
    </source>
</evidence>
<proteinExistence type="inferred from homology"/>
<keyword evidence="5 10" id="KW-0812">Transmembrane</keyword>
<dbReference type="Pfam" id="PF01311">
    <property type="entry name" value="Bac_export_1"/>
    <property type="match status" value="1"/>
</dbReference>
<name>A0A1C3USH4_9HYPH</name>
<dbReference type="InterPro" id="IPR006303">
    <property type="entry name" value="FliR"/>
</dbReference>
<gene>
    <name evidence="11" type="ORF">GA0061103_2564</name>
</gene>
<keyword evidence="8 10" id="KW-0975">Bacterial flagellum</keyword>
<dbReference type="Proteomes" id="UP000199101">
    <property type="component" value="Unassembled WGS sequence"/>
</dbReference>
<accession>A0A1C3USH4</accession>